<dbReference type="InterPro" id="IPR001910">
    <property type="entry name" value="Inosine/uridine_hydrolase_dom"/>
</dbReference>
<protein>
    <recommendedName>
        <fullName evidence="4">Inosine/uridine-preferring nucleoside hydrolase domain-containing protein</fullName>
    </recommendedName>
</protein>
<dbReference type="EMBL" id="KQ245266">
    <property type="protein sequence ID" value="KNC73701.1"/>
    <property type="molecule type" value="Genomic_DNA"/>
</dbReference>
<evidence type="ECO:0000313" key="6">
    <source>
        <dbReference type="Proteomes" id="UP000054560"/>
    </source>
</evidence>
<evidence type="ECO:0000313" key="5">
    <source>
        <dbReference type="EMBL" id="KNC73701.1"/>
    </source>
</evidence>
<keyword evidence="6" id="KW-1185">Reference proteome</keyword>
<dbReference type="Gene3D" id="3.90.245.10">
    <property type="entry name" value="Ribonucleoside hydrolase-like"/>
    <property type="match status" value="1"/>
</dbReference>
<dbReference type="Proteomes" id="UP000054560">
    <property type="component" value="Unassembled WGS sequence"/>
</dbReference>
<dbReference type="InterPro" id="IPR023186">
    <property type="entry name" value="IUNH"/>
</dbReference>
<keyword evidence="2" id="KW-0378">Hydrolase</keyword>
<evidence type="ECO:0000256" key="3">
    <source>
        <dbReference type="ARBA" id="ARBA00023295"/>
    </source>
</evidence>
<dbReference type="Pfam" id="PF01156">
    <property type="entry name" value="IU_nuc_hydro"/>
    <property type="match status" value="1"/>
</dbReference>
<reference evidence="5 6" key="1">
    <citation type="submission" date="2011-02" db="EMBL/GenBank/DDBJ databases">
        <title>The Genome Sequence of Sphaeroforma arctica JP610.</title>
        <authorList>
            <consortium name="The Broad Institute Genome Sequencing Platform"/>
            <person name="Russ C."/>
            <person name="Cuomo C."/>
            <person name="Young S.K."/>
            <person name="Zeng Q."/>
            <person name="Gargeya S."/>
            <person name="Alvarado L."/>
            <person name="Berlin A."/>
            <person name="Chapman S.B."/>
            <person name="Chen Z."/>
            <person name="Freedman E."/>
            <person name="Gellesch M."/>
            <person name="Goldberg J."/>
            <person name="Griggs A."/>
            <person name="Gujja S."/>
            <person name="Heilman E."/>
            <person name="Heiman D."/>
            <person name="Howarth C."/>
            <person name="Mehta T."/>
            <person name="Neiman D."/>
            <person name="Pearson M."/>
            <person name="Roberts A."/>
            <person name="Saif S."/>
            <person name="Shea T."/>
            <person name="Shenoy N."/>
            <person name="Sisk P."/>
            <person name="Stolte C."/>
            <person name="Sykes S."/>
            <person name="White J."/>
            <person name="Yandava C."/>
            <person name="Burger G."/>
            <person name="Gray M.W."/>
            <person name="Holland P.W.H."/>
            <person name="King N."/>
            <person name="Lang F.B.F."/>
            <person name="Roger A.J."/>
            <person name="Ruiz-Trillo I."/>
            <person name="Haas B."/>
            <person name="Nusbaum C."/>
            <person name="Birren B."/>
        </authorList>
    </citation>
    <scope>NUCLEOTIDE SEQUENCE [LARGE SCALE GENOMIC DNA]</scope>
    <source>
        <strain evidence="5 6">JP610</strain>
    </source>
</reference>
<dbReference type="OrthoDB" id="432381at2759"/>
<accession>A0A0L0FB23</accession>
<dbReference type="GeneID" id="25914243"/>
<dbReference type="GO" id="GO:0006152">
    <property type="term" value="P:purine nucleoside catabolic process"/>
    <property type="evidence" value="ECO:0007669"/>
    <property type="project" value="TreeGrafter"/>
</dbReference>
<proteinExistence type="inferred from homology"/>
<sequence length="349" mass="38170">MMAIKYMLNNPNVDIRGFSVDANGWSAQIDGVPNVLRLAKLYGLESVPVAYGLSDGYTELNLQNPSNLPNYDYLIGIGNYLNEWVPTPPSMQPASSLRAPDLILDLFKQAKEKGETVDILALGPLTNIAAAMHSDRELFLDILGAVYVSGANVFTQAEQAAQAASMPDVAFPYSEKTKEGSWNMFSDPIAAMQLQQSGANLVVLSSFGDKISIDVDDDQYIPEDCPPAEREHLTQFYTQYGPATNQTISRVKYWDAVTAVWMSQILDSPGYNPKNTSNSKNSTICTEWSGQVAQVDLNNGPTFSWFVQSPDFGMEFPLCNATDAVAFKSTYYSGICAGVANTADAQREQ</sequence>
<dbReference type="PANTHER" id="PTHR12304">
    <property type="entry name" value="INOSINE-URIDINE PREFERRING NUCLEOSIDE HYDROLASE"/>
    <property type="match status" value="1"/>
</dbReference>
<organism evidence="5 6">
    <name type="scientific">Sphaeroforma arctica JP610</name>
    <dbReference type="NCBI Taxonomy" id="667725"/>
    <lineage>
        <taxon>Eukaryota</taxon>
        <taxon>Ichthyosporea</taxon>
        <taxon>Ichthyophonida</taxon>
        <taxon>Sphaeroforma</taxon>
    </lineage>
</organism>
<evidence type="ECO:0000256" key="1">
    <source>
        <dbReference type="ARBA" id="ARBA00009176"/>
    </source>
</evidence>
<feature type="domain" description="Inosine/uridine-preferring nucleoside hydrolase" evidence="4">
    <location>
        <begin position="2"/>
        <end position="264"/>
    </location>
</feature>
<evidence type="ECO:0000256" key="2">
    <source>
        <dbReference type="ARBA" id="ARBA00022801"/>
    </source>
</evidence>
<dbReference type="GO" id="GO:0008477">
    <property type="term" value="F:purine nucleosidase activity"/>
    <property type="evidence" value="ECO:0007669"/>
    <property type="project" value="TreeGrafter"/>
</dbReference>
<dbReference type="AlphaFoldDB" id="A0A0L0FB23"/>
<comment type="similarity">
    <text evidence="1">Belongs to the IUNH family.</text>
</comment>
<dbReference type="STRING" id="667725.A0A0L0FB23"/>
<dbReference type="InterPro" id="IPR036452">
    <property type="entry name" value="Ribo_hydro-like"/>
</dbReference>
<dbReference type="SUPFAM" id="SSF53590">
    <property type="entry name" value="Nucleoside hydrolase"/>
    <property type="match status" value="1"/>
</dbReference>
<dbReference type="RefSeq" id="XP_014147603.1">
    <property type="nucleotide sequence ID" value="XM_014292128.1"/>
</dbReference>
<dbReference type="GO" id="GO:0005829">
    <property type="term" value="C:cytosol"/>
    <property type="evidence" value="ECO:0007669"/>
    <property type="project" value="TreeGrafter"/>
</dbReference>
<keyword evidence="3" id="KW-0326">Glycosidase</keyword>
<dbReference type="PANTHER" id="PTHR12304:SF4">
    <property type="entry name" value="URIDINE NUCLEOSIDASE"/>
    <property type="match status" value="1"/>
</dbReference>
<evidence type="ECO:0000259" key="4">
    <source>
        <dbReference type="Pfam" id="PF01156"/>
    </source>
</evidence>
<name>A0A0L0FB23_9EUKA</name>
<gene>
    <name evidence="5" type="ORF">SARC_13739</name>
</gene>